<protein>
    <recommendedName>
        <fullName evidence="1">Thioredoxin-like fold domain-containing protein</fullName>
    </recommendedName>
</protein>
<organism evidence="2 3">
    <name type="scientific">Olivibacter ginsenosidimutans</name>
    <dbReference type="NCBI Taxonomy" id="1176537"/>
    <lineage>
        <taxon>Bacteria</taxon>
        <taxon>Pseudomonadati</taxon>
        <taxon>Bacteroidota</taxon>
        <taxon>Sphingobacteriia</taxon>
        <taxon>Sphingobacteriales</taxon>
        <taxon>Sphingobacteriaceae</taxon>
        <taxon>Olivibacter</taxon>
    </lineage>
</organism>
<feature type="domain" description="Thioredoxin-like fold" evidence="1">
    <location>
        <begin position="47"/>
        <end position="156"/>
    </location>
</feature>
<dbReference type="EMBL" id="BAABIQ010000044">
    <property type="protein sequence ID" value="GAA4805952.1"/>
    <property type="molecule type" value="Genomic_DNA"/>
</dbReference>
<dbReference type="InterPro" id="IPR012336">
    <property type="entry name" value="Thioredoxin-like_fold"/>
</dbReference>
<accession>A0ABP9C6T2</accession>
<keyword evidence="3" id="KW-1185">Reference proteome</keyword>
<dbReference type="Gene3D" id="3.40.30.10">
    <property type="entry name" value="Glutaredoxin"/>
    <property type="match status" value="1"/>
</dbReference>
<dbReference type="RefSeq" id="WP_345234639.1">
    <property type="nucleotide sequence ID" value="NZ_BAABIQ010000044.1"/>
</dbReference>
<dbReference type="InterPro" id="IPR036249">
    <property type="entry name" value="Thioredoxin-like_sf"/>
</dbReference>
<gene>
    <name evidence="2" type="ORF">GCM10023231_38910</name>
</gene>
<reference evidence="3" key="1">
    <citation type="journal article" date="2019" name="Int. J. Syst. Evol. Microbiol.">
        <title>The Global Catalogue of Microorganisms (GCM) 10K type strain sequencing project: providing services to taxonomists for standard genome sequencing and annotation.</title>
        <authorList>
            <consortium name="The Broad Institute Genomics Platform"/>
            <consortium name="The Broad Institute Genome Sequencing Center for Infectious Disease"/>
            <person name="Wu L."/>
            <person name="Ma J."/>
        </authorList>
    </citation>
    <scope>NUCLEOTIDE SEQUENCE [LARGE SCALE GENOMIC DNA]</scope>
    <source>
        <strain evidence="3">JCM 18200</strain>
    </source>
</reference>
<proteinExistence type="predicted"/>
<dbReference type="Proteomes" id="UP001501411">
    <property type="component" value="Unassembled WGS sequence"/>
</dbReference>
<name>A0ABP9C6T2_9SPHI</name>
<sequence length="164" mass="18575">MIQEIDIKTWIITLTSLITMITTAKGQDILPKISLAQLDDSMLVKPQPIVVLIGSGRCGYCAMQRKLLEKDKQIALLFKSVYFVELNAEEDSPVYFNKRLYQPPLKGVSGGIHDLAVTLSGNQNQMSFPLWILLDANYRVLYRYNGLLRKNQLMSLLSLDVPEN</sequence>
<dbReference type="Pfam" id="PF13098">
    <property type="entry name" value="Thioredoxin_2"/>
    <property type="match status" value="1"/>
</dbReference>
<evidence type="ECO:0000259" key="1">
    <source>
        <dbReference type="Pfam" id="PF13098"/>
    </source>
</evidence>
<evidence type="ECO:0000313" key="2">
    <source>
        <dbReference type="EMBL" id="GAA4805952.1"/>
    </source>
</evidence>
<evidence type="ECO:0000313" key="3">
    <source>
        <dbReference type="Proteomes" id="UP001501411"/>
    </source>
</evidence>
<comment type="caution">
    <text evidence="2">The sequence shown here is derived from an EMBL/GenBank/DDBJ whole genome shotgun (WGS) entry which is preliminary data.</text>
</comment>
<dbReference type="SUPFAM" id="SSF52833">
    <property type="entry name" value="Thioredoxin-like"/>
    <property type="match status" value="1"/>
</dbReference>